<evidence type="ECO:0000259" key="2">
    <source>
        <dbReference type="PROSITE" id="PS50846"/>
    </source>
</evidence>
<evidence type="ECO:0000313" key="4">
    <source>
        <dbReference type="Proteomes" id="UP000753802"/>
    </source>
</evidence>
<dbReference type="PROSITE" id="PS50846">
    <property type="entry name" value="HMA_2"/>
    <property type="match status" value="1"/>
</dbReference>
<feature type="chain" id="PRO_5046363920" evidence="1">
    <location>
        <begin position="19"/>
        <end position="162"/>
    </location>
</feature>
<dbReference type="SUPFAM" id="SSF55008">
    <property type="entry name" value="HMA, heavy metal-associated domain"/>
    <property type="match status" value="1"/>
</dbReference>
<dbReference type="InterPro" id="IPR006121">
    <property type="entry name" value="HMA_dom"/>
</dbReference>
<feature type="signal peptide" evidence="1">
    <location>
        <begin position="1"/>
        <end position="18"/>
    </location>
</feature>
<feature type="domain" description="HMA" evidence="2">
    <location>
        <begin position="21"/>
        <end position="88"/>
    </location>
</feature>
<keyword evidence="4" id="KW-1185">Reference proteome</keyword>
<gene>
    <name evidence="3" type="ORF">GWC95_04830</name>
</gene>
<dbReference type="RefSeq" id="WP_161817568.1">
    <property type="nucleotide sequence ID" value="NZ_JAACJS010000004.1"/>
</dbReference>
<dbReference type="InterPro" id="IPR036163">
    <property type="entry name" value="HMA_dom_sf"/>
</dbReference>
<dbReference type="CDD" id="cd00371">
    <property type="entry name" value="HMA"/>
    <property type="match status" value="1"/>
</dbReference>
<evidence type="ECO:0000313" key="3">
    <source>
        <dbReference type="EMBL" id="NCI49237.1"/>
    </source>
</evidence>
<keyword evidence="1" id="KW-0732">Signal</keyword>
<dbReference type="Proteomes" id="UP000753802">
    <property type="component" value="Unassembled WGS sequence"/>
</dbReference>
<evidence type="ECO:0000256" key="1">
    <source>
        <dbReference type="SAM" id="SignalP"/>
    </source>
</evidence>
<name>A0ABW9ZS05_9BACT</name>
<comment type="caution">
    <text evidence="3">The sequence shown here is derived from an EMBL/GenBank/DDBJ whole genome shotgun (WGS) entry which is preliminary data.</text>
</comment>
<proteinExistence type="predicted"/>
<dbReference type="EMBL" id="JAACJS010000004">
    <property type="protein sequence ID" value="NCI49237.1"/>
    <property type="molecule type" value="Genomic_DNA"/>
</dbReference>
<protein>
    <submittedName>
        <fullName evidence="3">Heavy-metal-associated domain-containing protein</fullName>
    </submittedName>
</protein>
<dbReference type="Pfam" id="PF00403">
    <property type="entry name" value="HMA"/>
    <property type="match status" value="1"/>
</dbReference>
<dbReference type="Gene3D" id="3.30.70.100">
    <property type="match status" value="1"/>
</dbReference>
<organism evidence="3 4">
    <name type="scientific">Sediminibacterium roseum</name>
    <dbReference type="NCBI Taxonomy" id="1978412"/>
    <lineage>
        <taxon>Bacteria</taxon>
        <taxon>Pseudomonadati</taxon>
        <taxon>Bacteroidota</taxon>
        <taxon>Chitinophagia</taxon>
        <taxon>Chitinophagales</taxon>
        <taxon>Chitinophagaceae</taxon>
        <taxon>Sediminibacterium</taxon>
    </lineage>
</organism>
<accession>A0ABW9ZS05</accession>
<sequence>MKTFLFLIAAIISIATNAQVSKVSLQASGLTCSMCSNSINKALKTIDFVQTVNPNIKTSTFEITFKEGSSVDFDKLKKKVEDAGFTVASFVAFVNFNNTEIKSNEPVKVGDKTFYILNAKEKSLNGAKQVRIVDKGFVSTKDFKKNTLAAPTSGNGVYNVTI</sequence>
<reference evidence="3 4" key="1">
    <citation type="submission" date="2020-01" db="EMBL/GenBank/DDBJ databases">
        <title>Genome analysis.</title>
        <authorList>
            <person name="Wu S."/>
            <person name="Wang G."/>
        </authorList>
    </citation>
    <scope>NUCLEOTIDE SEQUENCE [LARGE SCALE GENOMIC DNA]</scope>
    <source>
        <strain evidence="3 4">SYL130</strain>
    </source>
</reference>